<keyword evidence="1 2" id="KW-0732">Signal</keyword>
<dbReference type="Proteomes" id="UP000468388">
    <property type="component" value="Unassembled WGS sequence"/>
</dbReference>
<evidence type="ECO:0000259" key="3">
    <source>
        <dbReference type="Pfam" id="PF13505"/>
    </source>
</evidence>
<dbReference type="Gene3D" id="2.40.160.20">
    <property type="match status" value="1"/>
</dbReference>
<dbReference type="EMBL" id="WRXO01000011">
    <property type="protein sequence ID" value="MVT44484.1"/>
    <property type="molecule type" value="Genomic_DNA"/>
</dbReference>
<dbReference type="AlphaFoldDB" id="A0A6N8JHN2"/>
<dbReference type="InterPro" id="IPR011250">
    <property type="entry name" value="OMP/PagP_B-barrel"/>
</dbReference>
<name>A0A6N8JHN2_9BACT</name>
<sequence length="330" mass="35974">MKRITLLCTLFFAVAIHTATAQKKNSKFYLKVAGGYYFSVFPGQFPKVGPYEPHDEQKQYSSTDGTTTVISEKVLTGSYGAGGRGGLSFGWNLNKYMAVEATFNYYHSKKNLMTREVTTLAGSSTVLGKIESHGYVNAVDFAPGFIISPGFEKVNPYVRIGLVVPLWGRLNIETDASQSGSTVLGGQTLLTQTTIHREEQVKPNITIGFQGAVGVAFPVSHKLDIFVEAEYRNIPVKSKEKEVKAYDENTKVINPSTGAVVATQHRGLGDLSTAESHTKYVTTLDQSSNTPVSQTGAKVTYKHDDQPSNDLKSYINIGGLGANAGLRWHF</sequence>
<dbReference type="InterPro" id="IPR027385">
    <property type="entry name" value="Beta-barrel_OMP"/>
</dbReference>
<protein>
    <submittedName>
        <fullName evidence="4">Outer membrane beta-barrel protein</fullName>
    </submittedName>
</protein>
<accession>A0A6N8JHN2</accession>
<proteinExistence type="predicted"/>
<dbReference type="OrthoDB" id="1322659at2"/>
<dbReference type="RefSeq" id="WP_157303277.1">
    <property type="nucleotide sequence ID" value="NZ_BAAAZB010000036.1"/>
</dbReference>
<comment type="caution">
    <text evidence="4">The sequence shown here is derived from an EMBL/GenBank/DDBJ whole genome shotgun (WGS) entry which is preliminary data.</text>
</comment>
<reference evidence="4 5" key="1">
    <citation type="submission" date="2019-12" db="EMBL/GenBank/DDBJ databases">
        <title>The draft genomic sequence of strain Chitinophaga oryziterrae JCM 16595.</title>
        <authorList>
            <person name="Zhang X."/>
        </authorList>
    </citation>
    <scope>NUCLEOTIDE SEQUENCE [LARGE SCALE GENOMIC DNA]</scope>
    <source>
        <strain evidence="4 5">JCM 16595</strain>
    </source>
</reference>
<evidence type="ECO:0000313" key="5">
    <source>
        <dbReference type="Proteomes" id="UP000468388"/>
    </source>
</evidence>
<feature type="chain" id="PRO_5026925174" evidence="2">
    <location>
        <begin position="22"/>
        <end position="330"/>
    </location>
</feature>
<gene>
    <name evidence="4" type="ORF">GO495_28070</name>
</gene>
<dbReference type="Pfam" id="PF13505">
    <property type="entry name" value="OMP_b-brl"/>
    <property type="match status" value="1"/>
</dbReference>
<evidence type="ECO:0000256" key="2">
    <source>
        <dbReference type="SAM" id="SignalP"/>
    </source>
</evidence>
<evidence type="ECO:0000313" key="4">
    <source>
        <dbReference type="EMBL" id="MVT44484.1"/>
    </source>
</evidence>
<organism evidence="4 5">
    <name type="scientific">Chitinophaga oryziterrae</name>
    <dbReference type="NCBI Taxonomy" id="1031224"/>
    <lineage>
        <taxon>Bacteria</taxon>
        <taxon>Pseudomonadati</taxon>
        <taxon>Bacteroidota</taxon>
        <taxon>Chitinophagia</taxon>
        <taxon>Chitinophagales</taxon>
        <taxon>Chitinophagaceae</taxon>
        <taxon>Chitinophaga</taxon>
    </lineage>
</organism>
<evidence type="ECO:0000256" key="1">
    <source>
        <dbReference type="ARBA" id="ARBA00022729"/>
    </source>
</evidence>
<feature type="domain" description="Outer membrane protein beta-barrel" evidence="3">
    <location>
        <begin position="7"/>
        <end position="245"/>
    </location>
</feature>
<keyword evidence="5" id="KW-1185">Reference proteome</keyword>
<feature type="signal peptide" evidence="2">
    <location>
        <begin position="1"/>
        <end position="21"/>
    </location>
</feature>
<dbReference type="SUPFAM" id="SSF56925">
    <property type="entry name" value="OMPA-like"/>
    <property type="match status" value="1"/>
</dbReference>